<dbReference type="PANTHER" id="PTHR46131:SF1">
    <property type="entry name" value="SD08549P"/>
    <property type="match status" value="1"/>
</dbReference>
<keyword evidence="12" id="KW-1185">Reference proteome</keyword>
<dbReference type="InterPro" id="IPR018108">
    <property type="entry name" value="MCP_transmembrane"/>
</dbReference>
<dbReference type="Pfam" id="PF00153">
    <property type="entry name" value="Mito_carr"/>
    <property type="match status" value="3"/>
</dbReference>
<dbReference type="InterPro" id="IPR023395">
    <property type="entry name" value="MCP_dom_sf"/>
</dbReference>
<evidence type="ECO:0000313" key="13">
    <source>
        <dbReference type="WBParaSite" id="Pan_g16599.t2"/>
    </source>
</evidence>
<keyword evidence="4 10" id="KW-0812">Transmembrane</keyword>
<evidence type="ECO:0000256" key="4">
    <source>
        <dbReference type="ARBA" id="ARBA00022692"/>
    </source>
</evidence>
<dbReference type="InterPro" id="IPR052465">
    <property type="entry name" value="Mito_NAD+_Carrier"/>
</dbReference>
<dbReference type="PROSITE" id="PS50920">
    <property type="entry name" value="SOLCAR"/>
    <property type="match status" value="3"/>
</dbReference>
<evidence type="ECO:0000256" key="6">
    <source>
        <dbReference type="ARBA" id="ARBA00022792"/>
    </source>
</evidence>
<protein>
    <submittedName>
        <fullName evidence="13">Solute carrier family 25 member 51</fullName>
    </submittedName>
</protein>
<dbReference type="WBParaSite" id="Pan_g16599.t2">
    <property type="protein sequence ID" value="Pan_g16599.t2"/>
    <property type="gene ID" value="Pan_g16599"/>
</dbReference>
<evidence type="ECO:0000313" key="12">
    <source>
        <dbReference type="Proteomes" id="UP000492821"/>
    </source>
</evidence>
<keyword evidence="3 11" id="KW-0813">Transport</keyword>
<comment type="subcellular location">
    <subcellularLocation>
        <location evidence="1">Mitochondrion inner membrane</location>
        <topology evidence="1">Multi-pass membrane protein</topology>
    </subcellularLocation>
</comment>
<dbReference type="AlphaFoldDB" id="A0A7E4V516"/>
<keyword evidence="5" id="KW-0677">Repeat</keyword>
<dbReference type="SUPFAM" id="SSF103506">
    <property type="entry name" value="Mitochondrial carrier"/>
    <property type="match status" value="1"/>
</dbReference>
<evidence type="ECO:0000256" key="11">
    <source>
        <dbReference type="RuleBase" id="RU000488"/>
    </source>
</evidence>
<dbReference type="Proteomes" id="UP000492821">
    <property type="component" value="Unassembled WGS sequence"/>
</dbReference>
<sequence>MSTVATLAAAAEGERSKPGYVDFVSGWSAGCIETIVLYPQNKVIFRQQLHGLMIKDALLQLKTEGMPLLYRGLLPPLLMRTTTRSIMFGMFEKYQHILDCGSEGVSPKWKHFSLCHAQAAFLAGFSEALLCPLERLQVLLQTSAHHSRFKNTHGAFQAVYSHGIREFYRGFSLVIFRNGFSNTLFFTLRDPLKHEIIEHVPRGTEWTFVHLIAEFTSGAVLGACISTLFFPVNVVKTRMQAALGTPYESPATVFRIVWRERNRSLKELFRGVQLNFTRSLLAWGITNTAFECIKRIFE</sequence>
<evidence type="ECO:0000256" key="7">
    <source>
        <dbReference type="ARBA" id="ARBA00022989"/>
    </source>
</evidence>
<organism evidence="12 13">
    <name type="scientific">Panagrellus redivivus</name>
    <name type="common">Microworm</name>
    <dbReference type="NCBI Taxonomy" id="6233"/>
    <lineage>
        <taxon>Eukaryota</taxon>
        <taxon>Metazoa</taxon>
        <taxon>Ecdysozoa</taxon>
        <taxon>Nematoda</taxon>
        <taxon>Chromadorea</taxon>
        <taxon>Rhabditida</taxon>
        <taxon>Tylenchina</taxon>
        <taxon>Panagrolaimomorpha</taxon>
        <taxon>Panagrolaimoidea</taxon>
        <taxon>Panagrolaimidae</taxon>
        <taxon>Panagrellus</taxon>
    </lineage>
</organism>
<keyword evidence="7" id="KW-1133">Transmembrane helix</keyword>
<dbReference type="Gene3D" id="1.50.40.10">
    <property type="entry name" value="Mitochondrial carrier domain"/>
    <property type="match status" value="1"/>
</dbReference>
<name>A0A7E4V516_PANRE</name>
<reference evidence="13" key="2">
    <citation type="submission" date="2020-10" db="UniProtKB">
        <authorList>
            <consortium name="WormBaseParasite"/>
        </authorList>
    </citation>
    <scope>IDENTIFICATION</scope>
</reference>
<comment type="similarity">
    <text evidence="2 11">Belongs to the mitochondrial carrier (TC 2.A.29) family.</text>
</comment>
<feature type="repeat" description="Solcar" evidence="10">
    <location>
        <begin position="209"/>
        <end position="296"/>
    </location>
</feature>
<dbReference type="PANTHER" id="PTHR46131">
    <property type="entry name" value="SD08549P"/>
    <property type="match status" value="1"/>
</dbReference>
<evidence type="ECO:0000256" key="9">
    <source>
        <dbReference type="ARBA" id="ARBA00023136"/>
    </source>
</evidence>
<keyword evidence="6" id="KW-0999">Mitochondrion inner membrane</keyword>
<evidence type="ECO:0000256" key="3">
    <source>
        <dbReference type="ARBA" id="ARBA00022448"/>
    </source>
</evidence>
<proteinExistence type="inferred from homology"/>
<evidence type="ECO:0000256" key="10">
    <source>
        <dbReference type="PROSITE-ProRule" id="PRU00282"/>
    </source>
</evidence>
<evidence type="ECO:0000256" key="8">
    <source>
        <dbReference type="ARBA" id="ARBA00023128"/>
    </source>
</evidence>
<keyword evidence="9 10" id="KW-0472">Membrane</keyword>
<evidence type="ECO:0000256" key="5">
    <source>
        <dbReference type="ARBA" id="ARBA00022737"/>
    </source>
</evidence>
<evidence type="ECO:0000256" key="2">
    <source>
        <dbReference type="ARBA" id="ARBA00006375"/>
    </source>
</evidence>
<evidence type="ECO:0000256" key="1">
    <source>
        <dbReference type="ARBA" id="ARBA00004448"/>
    </source>
</evidence>
<dbReference type="GO" id="GO:0051724">
    <property type="term" value="F:NAD transmembrane transporter activity"/>
    <property type="evidence" value="ECO:0007669"/>
    <property type="project" value="TreeGrafter"/>
</dbReference>
<feature type="repeat" description="Solcar" evidence="10">
    <location>
        <begin position="111"/>
        <end position="195"/>
    </location>
</feature>
<feature type="repeat" description="Solcar" evidence="10">
    <location>
        <begin position="17"/>
        <end position="97"/>
    </location>
</feature>
<keyword evidence="8" id="KW-0496">Mitochondrion</keyword>
<accession>A0A7E4V516</accession>
<reference evidence="12" key="1">
    <citation type="journal article" date="2013" name="Genetics">
        <title>The draft genome and transcriptome of Panagrellus redivivus are shaped by the harsh demands of a free-living lifestyle.</title>
        <authorList>
            <person name="Srinivasan J."/>
            <person name="Dillman A.R."/>
            <person name="Macchietto M.G."/>
            <person name="Heikkinen L."/>
            <person name="Lakso M."/>
            <person name="Fracchia K.M."/>
            <person name="Antoshechkin I."/>
            <person name="Mortazavi A."/>
            <person name="Wong G."/>
            <person name="Sternberg P.W."/>
        </authorList>
    </citation>
    <scope>NUCLEOTIDE SEQUENCE [LARGE SCALE GENOMIC DNA]</scope>
    <source>
        <strain evidence="12">MT8872</strain>
    </source>
</reference>
<dbReference type="GO" id="GO:0005743">
    <property type="term" value="C:mitochondrial inner membrane"/>
    <property type="evidence" value="ECO:0007669"/>
    <property type="project" value="UniProtKB-SubCell"/>
</dbReference>